<dbReference type="GO" id="GO:0019350">
    <property type="term" value="P:teichoic acid biosynthetic process"/>
    <property type="evidence" value="ECO:0007669"/>
    <property type="project" value="UniProtKB-KW"/>
</dbReference>
<dbReference type="Gene3D" id="3.40.50.12580">
    <property type="match status" value="1"/>
</dbReference>
<comment type="caution">
    <text evidence="8">The sequence shown here is derived from an EMBL/GenBank/DDBJ whole genome shotgun (WGS) entry which is preliminary data.</text>
</comment>
<keyword evidence="9" id="KW-1185">Reference proteome</keyword>
<reference evidence="8 9" key="1">
    <citation type="journal article" date="2022" name="Evol. Bioinform. Online">
        <title>Draft Genome Sequence of Oceanobacillus jordanicus Strain GSFE11, a Halotolerant Plant Growth-Promoting Bacterial Endophyte Isolated From the Jordan Valley.</title>
        <authorList>
            <person name="Alhindi T."/>
            <person name="Albdaiwi R."/>
        </authorList>
    </citation>
    <scope>NUCLEOTIDE SEQUENCE [LARGE SCALE GENOMIC DNA]</scope>
    <source>
        <strain evidence="8 9">GSFE11</strain>
    </source>
</reference>
<comment type="similarity">
    <text evidence="2">Belongs to the CDP-glycerol glycerophosphotransferase family.</text>
</comment>
<dbReference type="EMBL" id="JAIFZM010000002">
    <property type="protein sequence ID" value="MCG3418027.1"/>
    <property type="molecule type" value="Genomic_DNA"/>
</dbReference>
<dbReference type="SUPFAM" id="SSF53756">
    <property type="entry name" value="UDP-Glycosyltransferase/glycogen phosphorylase"/>
    <property type="match status" value="1"/>
</dbReference>
<dbReference type="InterPro" id="IPR051612">
    <property type="entry name" value="Teichoic_Acid_Biosynth"/>
</dbReference>
<keyword evidence="6 7" id="KW-0472">Membrane</keyword>
<evidence type="ECO:0000256" key="5">
    <source>
        <dbReference type="ARBA" id="ARBA00022944"/>
    </source>
</evidence>
<dbReference type="Gene3D" id="3.40.50.11820">
    <property type="match status" value="1"/>
</dbReference>
<gene>
    <name evidence="8" type="ORF">K3T81_02585</name>
</gene>
<dbReference type="InterPro" id="IPR043148">
    <property type="entry name" value="TagF_C"/>
</dbReference>
<keyword evidence="5" id="KW-0777">Teichoic acid biosynthesis</keyword>
<protein>
    <submittedName>
        <fullName evidence="8">CDP-glycerol glycerophosphotransferase family protein</fullName>
    </submittedName>
</protein>
<keyword evidence="4" id="KW-0808">Transferase</keyword>
<evidence type="ECO:0000313" key="8">
    <source>
        <dbReference type="EMBL" id="MCG3418027.1"/>
    </source>
</evidence>
<dbReference type="RefSeq" id="WP_238018054.1">
    <property type="nucleotide sequence ID" value="NZ_JAIFZM010000002.1"/>
</dbReference>
<dbReference type="InterPro" id="IPR007554">
    <property type="entry name" value="Glycerophosphate_synth"/>
</dbReference>
<keyword evidence="7" id="KW-0812">Transmembrane</keyword>
<dbReference type="AlphaFoldDB" id="A0AAW5B108"/>
<dbReference type="Proteomes" id="UP001199631">
    <property type="component" value="Unassembled WGS sequence"/>
</dbReference>
<evidence type="ECO:0000256" key="6">
    <source>
        <dbReference type="ARBA" id="ARBA00023136"/>
    </source>
</evidence>
<evidence type="ECO:0000256" key="3">
    <source>
        <dbReference type="ARBA" id="ARBA00022475"/>
    </source>
</evidence>
<dbReference type="GO" id="GO:0005886">
    <property type="term" value="C:plasma membrane"/>
    <property type="evidence" value="ECO:0007669"/>
    <property type="project" value="UniProtKB-SubCell"/>
</dbReference>
<organism evidence="8 9">
    <name type="scientific">Oceanobacillus jordanicus</name>
    <dbReference type="NCBI Taxonomy" id="2867266"/>
    <lineage>
        <taxon>Bacteria</taxon>
        <taxon>Bacillati</taxon>
        <taxon>Bacillota</taxon>
        <taxon>Bacilli</taxon>
        <taxon>Bacillales</taxon>
        <taxon>Bacillaceae</taxon>
        <taxon>Oceanobacillus</taxon>
    </lineage>
</organism>
<evidence type="ECO:0000256" key="7">
    <source>
        <dbReference type="SAM" id="Phobius"/>
    </source>
</evidence>
<keyword evidence="3" id="KW-1003">Cell membrane</keyword>
<proteinExistence type="inferred from homology"/>
<accession>A0AAW5B108</accession>
<evidence type="ECO:0000256" key="4">
    <source>
        <dbReference type="ARBA" id="ARBA00022679"/>
    </source>
</evidence>
<dbReference type="Pfam" id="PF04464">
    <property type="entry name" value="Glyphos_transf"/>
    <property type="match status" value="1"/>
</dbReference>
<dbReference type="InterPro" id="IPR043149">
    <property type="entry name" value="TagF_N"/>
</dbReference>
<keyword evidence="7" id="KW-1133">Transmembrane helix</keyword>
<comment type="subcellular location">
    <subcellularLocation>
        <location evidence="1">Cell membrane</location>
        <topology evidence="1">Peripheral membrane protein</topology>
    </subcellularLocation>
</comment>
<name>A0AAW5B108_9BACI</name>
<evidence type="ECO:0000256" key="2">
    <source>
        <dbReference type="ARBA" id="ARBA00010488"/>
    </source>
</evidence>
<dbReference type="PANTHER" id="PTHR37316">
    <property type="entry name" value="TEICHOIC ACID GLYCEROL-PHOSPHATE PRIMASE"/>
    <property type="match status" value="1"/>
</dbReference>
<feature type="transmembrane region" description="Helical" evidence="7">
    <location>
        <begin position="6"/>
        <end position="27"/>
    </location>
</feature>
<evidence type="ECO:0000313" key="9">
    <source>
        <dbReference type="Proteomes" id="UP001199631"/>
    </source>
</evidence>
<sequence length="382" mass="45273">MKKIRLLPTIIVKYFLVSLYVVFLIMFKQNENKMTFASYRSNKIKDNLAYLSEEMRANYPEIKQTYLFKKLDSSLYGKLSYTFHMVKACFHLATSRYFVVDDYYFPIYVVKPRRDLEIIQLWHSAGALKKFGYSTVGKSFGPSRSYLKHVPIHGNYTKAYVSSKEVIPYFSEAFNMPKENILPLGIPRTDYFYNDNRLLEQGFYSDFPDLKGRKIILYAPTFRGKSHYQEAFAIPFDIDFMEKMLQEEYVLLVHLHPYMQAGVNAADTDFSYYIKEGYTIQELLMLTDVLITDYSTIFFDFSILERPIIFFPYDLEDYKKERDFYYEYEKLIPGPMVMDTKSLVEAIVNLPDDHEIKQFKDRFFDYQDGRATERIAADILSR</sequence>
<evidence type="ECO:0000256" key="1">
    <source>
        <dbReference type="ARBA" id="ARBA00004202"/>
    </source>
</evidence>
<dbReference type="PANTHER" id="PTHR37316:SF2">
    <property type="entry name" value="TEICHOIC ACID RIBITOL-PHOSPHATE POLYMERASE TARK"/>
    <property type="match status" value="1"/>
</dbReference>
<dbReference type="GO" id="GO:0047355">
    <property type="term" value="F:CDP-glycerol glycerophosphotransferase activity"/>
    <property type="evidence" value="ECO:0007669"/>
    <property type="project" value="InterPro"/>
</dbReference>